<evidence type="ECO:0000313" key="7">
    <source>
        <dbReference type="EMBL" id="CAB4191861.1"/>
    </source>
</evidence>
<gene>
    <name evidence="6" type="ORF">UFOVP1002_18</name>
    <name evidence="7" type="ORF">UFOVP1217_179</name>
    <name evidence="8" type="ORF">UFOVP1343_163</name>
    <name evidence="9" type="ORF">UFOVP1438_24</name>
    <name evidence="12" type="ORF">UFOVP1541_160</name>
    <name evidence="10" type="ORF">UFOVP1592_20</name>
    <name evidence="1" type="ORF">UFOVP465_69</name>
    <name evidence="2" type="ORF">UFOVP666_115</name>
    <name evidence="3" type="ORF">UFOVP727_4</name>
    <name evidence="11" type="ORF">UFOVP741_7</name>
    <name evidence="4" type="ORF">UFOVP819_143</name>
    <name evidence="5" type="ORF">UFOVP926_131</name>
</gene>
<evidence type="ECO:0000313" key="8">
    <source>
        <dbReference type="EMBL" id="CAB4200816.1"/>
    </source>
</evidence>
<dbReference type="EMBL" id="LR796698">
    <property type="protein sequence ID" value="CAB4159902.1"/>
    <property type="molecule type" value="Genomic_DNA"/>
</dbReference>
<dbReference type="EMBL" id="LR797305">
    <property type="protein sequence ID" value="CAB4200816.1"/>
    <property type="molecule type" value="Genomic_DNA"/>
</dbReference>
<evidence type="ECO:0000313" key="6">
    <source>
        <dbReference type="EMBL" id="CAB4178034.1"/>
    </source>
</evidence>
<name>A0A6J5QEA4_9CAUD</name>
<dbReference type="EMBL" id="LR797452">
    <property type="protein sequence ID" value="CAB4217317.1"/>
    <property type="molecule type" value="Genomic_DNA"/>
</dbReference>
<proteinExistence type="predicted"/>
<evidence type="ECO:0000313" key="11">
    <source>
        <dbReference type="EMBL" id="CAB5225058.1"/>
    </source>
</evidence>
<evidence type="ECO:0000313" key="5">
    <source>
        <dbReference type="EMBL" id="CAB4172288.1"/>
    </source>
</evidence>
<sequence>MLIPTRNMEIDMTIENAVRKVKASDREITYTWRSPSQSIQFEDEMVGGYVKLSISHDSDRKQFRAFIQFAHYDQTQGYEVVKFALYDDVTYPHGTVATQPIARYSVKALGEFEARVIELLKHSATRIPSESVRQAWARATEIAMGGDGTLRYSEYVAI</sequence>
<dbReference type="EMBL" id="LR796878">
    <property type="protein sequence ID" value="CAB4172288.1"/>
    <property type="molecule type" value="Genomic_DNA"/>
</dbReference>
<dbReference type="EMBL" id="LR797395">
    <property type="protein sequence ID" value="CAB4212646.1"/>
    <property type="molecule type" value="Genomic_DNA"/>
</dbReference>
<reference evidence="6" key="1">
    <citation type="submission" date="2020-05" db="EMBL/GenBank/DDBJ databases">
        <authorList>
            <person name="Chiriac C."/>
            <person name="Salcher M."/>
            <person name="Ghai R."/>
            <person name="Kavagutti S V."/>
        </authorList>
    </citation>
    <scope>NUCLEOTIDE SEQUENCE</scope>
</reference>
<evidence type="ECO:0000313" key="2">
    <source>
        <dbReference type="EMBL" id="CAB4156701.1"/>
    </source>
</evidence>
<evidence type="ECO:0000313" key="1">
    <source>
        <dbReference type="EMBL" id="CAB4145150.1"/>
    </source>
</evidence>
<accession>A0A6J5QEA4</accession>
<evidence type="ECO:0000313" key="12">
    <source>
        <dbReference type="EMBL" id="CAB5229044.1"/>
    </source>
</evidence>
<evidence type="ECO:0000313" key="10">
    <source>
        <dbReference type="EMBL" id="CAB4217317.1"/>
    </source>
</evidence>
<evidence type="ECO:0000313" key="4">
    <source>
        <dbReference type="EMBL" id="CAB4164855.1"/>
    </source>
</evidence>
<dbReference type="EMBL" id="LR797177">
    <property type="protein sequence ID" value="CAB4191861.1"/>
    <property type="molecule type" value="Genomic_DNA"/>
</dbReference>
<dbReference type="EMBL" id="LR798341">
    <property type="protein sequence ID" value="CAB5225058.1"/>
    <property type="molecule type" value="Genomic_DNA"/>
</dbReference>
<evidence type="ECO:0000313" key="3">
    <source>
        <dbReference type="EMBL" id="CAB4159902.1"/>
    </source>
</evidence>
<dbReference type="EMBL" id="LR796762">
    <property type="protein sequence ID" value="CAB4164855.1"/>
    <property type="molecule type" value="Genomic_DNA"/>
</dbReference>
<organism evidence="6">
    <name type="scientific">uncultured Caudovirales phage</name>
    <dbReference type="NCBI Taxonomy" id="2100421"/>
    <lineage>
        <taxon>Viruses</taxon>
        <taxon>Duplodnaviria</taxon>
        <taxon>Heunggongvirae</taxon>
        <taxon>Uroviricota</taxon>
        <taxon>Caudoviricetes</taxon>
        <taxon>Peduoviridae</taxon>
        <taxon>Maltschvirus</taxon>
        <taxon>Maltschvirus maltsch</taxon>
    </lineage>
</organism>
<dbReference type="EMBL" id="LR796644">
    <property type="protein sequence ID" value="CAB4156701.1"/>
    <property type="molecule type" value="Genomic_DNA"/>
</dbReference>
<evidence type="ECO:0000313" key="9">
    <source>
        <dbReference type="EMBL" id="CAB4212646.1"/>
    </source>
</evidence>
<dbReference type="EMBL" id="LR796961">
    <property type="protein sequence ID" value="CAB4178034.1"/>
    <property type="molecule type" value="Genomic_DNA"/>
</dbReference>
<dbReference type="EMBL" id="LR798395">
    <property type="protein sequence ID" value="CAB5229044.1"/>
    <property type="molecule type" value="Genomic_DNA"/>
</dbReference>
<dbReference type="EMBL" id="LR796443">
    <property type="protein sequence ID" value="CAB4145150.1"/>
    <property type="molecule type" value="Genomic_DNA"/>
</dbReference>
<protein>
    <submittedName>
        <fullName evidence="6">Uncharacterized protein</fullName>
    </submittedName>
</protein>